<comment type="caution">
    <text evidence="1">The sequence shown here is derived from an EMBL/GenBank/DDBJ whole genome shotgun (WGS) entry which is preliminary data.</text>
</comment>
<dbReference type="AlphaFoldDB" id="A0ABD0WF35"/>
<accession>A0ABD0WF35</accession>
<name>A0ABD0WF35_UMBPY</name>
<protein>
    <submittedName>
        <fullName evidence="1">Uncharacterized protein</fullName>
    </submittedName>
</protein>
<evidence type="ECO:0000313" key="1">
    <source>
        <dbReference type="EMBL" id="KAL0964031.1"/>
    </source>
</evidence>
<keyword evidence="2" id="KW-1185">Reference proteome</keyword>
<organism evidence="1 2">
    <name type="scientific">Umbra pygmaea</name>
    <name type="common">Eastern mudminnow</name>
    <dbReference type="NCBI Taxonomy" id="75934"/>
    <lineage>
        <taxon>Eukaryota</taxon>
        <taxon>Metazoa</taxon>
        <taxon>Chordata</taxon>
        <taxon>Craniata</taxon>
        <taxon>Vertebrata</taxon>
        <taxon>Euteleostomi</taxon>
        <taxon>Actinopterygii</taxon>
        <taxon>Neopterygii</taxon>
        <taxon>Teleostei</taxon>
        <taxon>Protacanthopterygii</taxon>
        <taxon>Esociformes</taxon>
        <taxon>Umbridae</taxon>
        <taxon>Umbra</taxon>
    </lineage>
</organism>
<dbReference type="EMBL" id="JAGEUA010000010">
    <property type="protein sequence ID" value="KAL0964031.1"/>
    <property type="molecule type" value="Genomic_DNA"/>
</dbReference>
<reference evidence="1 2" key="1">
    <citation type="submission" date="2024-06" db="EMBL/GenBank/DDBJ databases">
        <authorList>
            <person name="Pan Q."/>
            <person name="Wen M."/>
            <person name="Jouanno E."/>
            <person name="Zahm M."/>
            <person name="Klopp C."/>
            <person name="Cabau C."/>
            <person name="Louis A."/>
            <person name="Berthelot C."/>
            <person name="Parey E."/>
            <person name="Roest Crollius H."/>
            <person name="Montfort J."/>
            <person name="Robinson-Rechavi M."/>
            <person name="Bouchez O."/>
            <person name="Lampietro C."/>
            <person name="Lopez Roques C."/>
            <person name="Donnadieu C."/>
            <person name="Postlethwait J."/>
            <person name="Bobe J."/>
            <person name="Verreycken H."/>
            <person name="Guiguen Y."/>
        </authorList>
    </citation>
    <scope>NUCLEOTIDE SEQUENCE [LARGE SCALE GENOMIC DNA]</scope>
    <source>
        <strain evidence="1">Up_M1</strain>
        <tissue evidence="1">Testis</tissue>
    </source>
</reference>
<proteinExistence type="predicted"/>
<gene>
    <name evidence="1" type="ORF">UPYG_G00317350</name>
</gene>
<sequence>MSSIKSSAEGYTSVAGETEHIKIQASYEASKNFRLVFPALPLLIPSGTAPPKKLGSSNKAMFLTRSQCLPPLMCTFQRFVV</sequence>
<dbReference type="Proteomes" id="UP001557470">
    <property type="component" value="Unassembled WGS sequence"/>
</dbReference>
<evidence type="ECO:0000313" key="2">
    <source>
        <dbReference type="Proteomes" id="UP001557470"/>
    </source>
</evidence>